<protein>
    <submittedName>
        <fullName evidence="2">Glycosyltransferase</fullName>
    </submittedName>
</protein>
<dbReference type="PANTHER" id="PTHR22916:SF3">
    <property type="entry name" value="UDP-GLCNAC:BETAGAL BETA-1,3-N-ACETYLGLUCOSAMINYLTRANSFERASE-LIKE PROTEIN 1"/>
    <property type="match status" value="1"/>
</dbReference>
<dbReference type="EMBL" id="VUMH01000003">
    <property type="protein sequence ID" value="MSS27254.1"/>
    <property type="molecule type" value="Genomic_DNA"/>
</dbReference>
<evidence type="ECO:0000313" key="3">
    <source>
        <dbReference type="Proteomes" id="UP000477488"/>
    </source>
</evidence>
<dbReference type="InterPro" id="IPR001173">
    <property type="entry name" value="Glyco_trans_2-like"/>
</dbReference>
<dbReference type="InterPro" id="IPR029044">
    <property type="entry name" value="Nucleotide-diphossugar_trans"/>
</dbReference>
<dbReference type="GO" id="GO:0016758">
    <property type="term" value="F:hexosyltransferase activity"/>
    <property type="evidence" value="ECO:0007669"/>
    <property type="project" value="UniProtKB-ARBA"/>
</dbReference>
<dbReference type="Pfam" id="PF00535">
    <property type="entry name" value="Glycos_transf_2"/>
    <property type="match status" value="1"/>
</dbReference>
<accession>A0A6L5XJD7</accession>
<sequence length="731" mass="84304">MASILSGCRRCRPAGFVFAHVRRVEQQGYPAGRIIYEFSPVWQRKTFLLQFLIKILRWTVANIYVLINLSISNAWLAASIHANQQLLAAHNIDLVPFDSANADFVPFNISFWYASAGEPLSPALTEKLDTVQSSLDAGRSVLFLGQSADLNIQKNFFAFIQKYLCTEIHSVIPLIIMGKPTLCMEFWWQATPQGVSENLADKWINYAKNTSQLVLQAQDEWDKERLILIPYLHDAITQNSITEISYLVFKLLGIDDIPHIAAPLPFYYFTNTASALRLLEARQVRHNDWPPLDNTSYMAALQKLDQNWGPEPYSPLSYRQALLENGREDQRKLENLLDLPAHSLDAPDWYGTLPEMDASMSLKSERLHAFAETLTPPMRNILLQRFANDHDFLSEDQKALASALAAMEGTEFKRIEEAQEQPVLTVLTMTRNHEKYIGSCIEGVLAQKTDFPVRHLILDHYSTDDTPQIINQYAREYPSIRPVLLNNYHCIYQNVHDLFIRCNSEYAALCDGDDYFIDPCKLQKQMDFLKSHPRCSLCFHPVAVVFEDGQEPGVFPSRDMLPRGIREEYYLSDLFKGNMIQTNSVVYKWRFRDGLPAWFRHDLCPGDWYWHLLHAEQGKIGFLPDIMSVYRRHGSSLYKYSFINRLEHRRKFGMAELETYHAVNEHFQDRYLLPLAKLANGVLCDFLEIFMKEGDKHFLDLACESYPKFGKFFLSQLTLTNQPPVAQEVPK</sequence>
<keyword evidence="3" id="KW-1185">Reference proteome</keyword>
<dbReference type="Gene3D" id="3.90.550.10">
    <property type="entry name" value="Spore Coat Polysaccharide Biosynthesis Protein SpsA, Chain A"/>
    <property type="match status" value="1"/>
</dbReference>
<keyword evidence="2" id="KW-0808">Transferase</keyword>
<feature type="domain" description="Glycosyltransferase 2-like" evidence="1">
    <location>
        <begin position="426"/>
        <end position="543"/>
    </location>
</feature>
<reference evidence="2 3" key="1">
    <citation type="submission" date="2019-09" db="EMBL/GenBank/DDBJ databases">
        <title>In-depth cultivation of the pig gut microbiome towards novel bacterial diversity and tailored functional studies.</title>
        <authorList>
            <person name="Wylensek D."/>
            <person name="Hitch T.C.A."/>
            <person name="Clavel T."/>
        </authorList>
    </citation>
    <scope>NUCLEOTIDE SEQUENCE [LARGE SCALE GENOMIC DNA]</scope>
    <source>
        <strain evidence="2 3">PG-178-WT-4</strain>
    </source>
</reference>
<comment type="caution">
    <text evidence="2">The sequence shown here is derived from an EMBL/GenBank/DDBJ whole genome shotgun (WGS) entry which is preliminary data.</text>
</comment>
<organism evidence="2 3">
    <name type="scientific">Desulfovibrio porci</name>
    <dbReference type="NCBI Taxonomy" id="2605782"/>
    <lineage>
        <taxon>Bacteria</taxon>
        <taxon>Pseudomonadati</taxon>
        <taxon>Thermodesulfobacteriota</taxon>
        <taxon>Desulfovibrionia</taxon>
        <taxon>Desulfovibrionales</taxon>
        <taxon>Desulfovibrionaceae</taxon>
        <taxon>Desulfovibrio</taxon>
    </lineage>
</organism>
<name>A0A6L5XJD7_9BACT</name>
<evidence type="ECO:0000313" key="2">
    <source>
        <dbReference type="EMBL" id="MSS27254.1"/>
    </source>
</evidence>
<gene>
    <name evidence="2" type="ORF">FYJ44_04160</name>
</gene>
<evidence type="ECO:0000259" key="1">
    <source>
        <dbReference type="Pfam" id="PF00535"/>
    </source>
</evidence>
<dbReference type="SUPFAM" id="SSF53448">
    <property type="entry name" value="Nucleotide-diphospho-sugar transferases"/>
    <property type="match status" value="1"/>
</dbReference>
<dbReference type="AlphaFoldDB" id="A0A6L5XJD7"/>
<dbReference type="Proteomes" id="UP000477488">
    <property type="component" value="Unassembled WGS sequence"/>
</dbReference>
<dbReference type="PANTHER" id="PTHR22916">
    <property type="entry name" value="GLYCOSYLTRANSFERASE"/>
    <property type="match status" value="1"/>
</dbReference>
<proteinExistence type="predicted"/>